<keyword evidence="3" id="KW-1185">Reference proteome</keyword>
<evidence type="ECO:0000313" key="3">
    <source>
        <dbReference type="Proteomes" id="UP000054771"/>
    </source>
</evidence>
<dbReference type="STRING" id="454130.A0A0U5GQY5"/>
<gene>
    <name evidence="2" type="ORF">ASPCAL07547</name>
</gene>
<protein>
    <submittedName>
        <fullName evidence="2">Uncharacterized protein</fullName>
    </submittedName>
</protein>
<name>A0A0U5GQY5_ASPCI</name>
<feature type="region of interest" description="Disordered" evidence="1">
    <location>
        <begin position="1"/>
        <end position="88"/>
    </location>
</feature>
<feature type="compositionally biased region" description="Basic and acidic residues" evidence="1">
    <location>
        <begin position="1"/>
        <end position="11"/>
    </location>
</feature>
<dbReference type="OrthoDB" id="9514740at2759"/>
<evidence type="ECO:0000313" key="2">
    <source>
        <dbReference type="EMBL" id="CEN60875.1"/>
    </source>
</evidence>
<dbReference type="AlphaFoldDB" id="A0A0U5GQY5"/>
<proteinExistence type="predicted"/>
<organism evidence="2 3">
    <name type="scientific">Aspergillus calidoustus</name>
    <dbReference type="NCBI Taxonomy" id="454130"/>
    <lineage>
        <taxon>Eukaryota</taxon>
        <taxon>Fungi</taxon>
        <taxon>Dikarya</taxon>
        <taxon>Ascomycota</taxon>
        <taxon>Pezizomycotina</taxon>
        <taxon>Eurotiomycetes</taxon>
        <taxon>Eurotiomycetidae</taxon>
        <taxon>Eurotiales</taxon>
        <taxon>Aspergillaceae</taxon>
        <taxon>Aspergillus</taxon>
        <taxon>Aspergillus subgen. Nidulantes</taxon>
    </lineage>
</organism>
<evidence type="ECO:0000256" key="1">
    <source>
        <dbReference type="SAM" id="MobiDB-lite"/>
    </source>
</evidence>
<accession>A0A0U5GQY5</accession>
<dbReference type="Proteomes" id="UP000054771">
    <property type="component" value="Unassembled WGS sequence"/>
</dbReference>
<dbReference type="EMBL" id="CDMC01000006">
    <property type="protein sequence ID" value="CEN60875.1"/>
    <property type="molecule type" value="Genomic_DNA"/>
</dbReference>
<sequence length="301" mass="32672">MASDKTPEEHSSPGSPVDEDTPMVDSDPTVSELEAPTQTATMPLRRIIEIRPAGSDYDASSDTESRSSQRSEGPSRTATRPPTYEDIAPTATLPPLSAEMVMELSQLDGHTPFAKKVEHLFYDSWHDQTKTPHIEEIILFDIKSPMPRPDGQPSAPLAPASNDVALLSSLIDMPLSFHGARRACYVGDAGYPLDFCRSNKCSICLVFRNQCAFREARVGFTLGPKIFASPSSSQADAFATNHHIRSNRHAMILCACPNIAQADTQSTTPGAPPAYSATTSDCEVVVPIGLILYTRAGWHRS</sequence>
<reference evidence="3" key="1">
    <citation type="journal article" date="2016" name="Genome Announc.">
        <title>Draft genome sequences of fungus Aspergillus calidoustus.</title>
        <authorList>
            <person name="Horn F."/>
            <person name="Linde J."/>
            <person name="Mattern D.J."/>
            <person name="Walther G."/>
            <person name="Guthke R."/>
            <person name="Scherlach K."/>
            <person name="Martin K."/>
            <person name="Brakhage A.A."/>
            <person name="Petzke L."/>
            <person name="Valiante V."/>
        </authorList>
    </citation>
    <scope>NUCLEOTIDE SEQUENCE [LARGE SCALE GENOMIC DNA]</scope>
    <source>
        <strain evidence="3">SF006504</strain>
    </source>
</reference>